<comment type="caution">
    <text evidence="6">The sequence shown here is derived from an EMBL/GenBank/DDBJ whole genome shotgun (WGS) entry which is preliminary data.</text>
</comment>
<keyword evidence="2 4" id="KW-0863">Zinc-finger</keyword>
<evidence type="ECO:0000256" key="3">
    <source>
        <dbReference type="ARBA" id="ARBA00022833"/>
    </source>
</evidence>
<dbReference type="Gene3D" id="3.40.50.150">
    <property type="entry name" value="Vaccinia Virus protein VP39"/>
    <property type="match status" value="1"/>
</dbReference>
<reference evidence="7" key="1">
    <citation type="journal article" date="2023" name="Commun. Biol.">
        <title>Genome analysis of Parmales, the sister group of diatoms, reveals the evolutionary specialization of diatoms from phago-mixotrophs to photoautotrophs.</title>
        <authorList>
            <person name="Ban H."/>
            <person name="Sato S."/>
            <person name="Yoshikawa S."/>
            <person name="Yamada K."/>
            <person name="Nakamura Y."/>
            <person name="Ichinomiya M."/>
            <person name="Sato N."/>
            <person name="Blanc-Mathieu R."/>
            <person name="Endo H."/>
            <person name="Kuwata A."/>
            <person name="Ogata H."/>
        </authorList>
    </citation>
    <scope>NUCLEOTIDE SEQUENCE [LARGE SCALE GENOMIC DNA]</scope>
    <source>
        <strain evidence="7">NIES 3700</strain>
    </source>
</reference>
<gene>
    <name evidence="6" type="ORF">TrLO_g14407</name>
</gene>
<feature type="domain" description="MYND-type" evidence="5">
    <location>
        <begin position="25"/>
        <end position="63"/>
    </location>
</feature>
<protein>
    <recommendedName>
        <fullName evidence="5">MYND-type domain-containing protein</fullName>
    </recommendedName>
</protein>
<name>A0A9W7DNR3_9STRA</name>
<evidence type="ECO:0000259" key="5">
    <source>
        <dbReference type="PROSITE" id="PS50865"/>
    </source>
</evidence>
<evidence type="ECO:0000313" key="6">
    <source>
        <dbReference type="EMBL" id="GMH48860.1"/>
    </source>
</evidence>
<organism evidence="6 7">
    <name type="scientific">Triparma laevis f. longispina</name>
    <dbReference type="NCBI Taxonomy" id="1714387"/>
    <lineage>
        <taxon>Eukaryota</taxon>
        <taxon>Sar</taxon>
        <taxon>Stramenopiles</taxon>
        <taxon>Ochrophyta</taxon>
        <taxon>Bolidophyceae</taxon>
        <taxon>Parmales</taxon>
        <taxon>Triparmaceae</taxon>
        <taxon>Triparma</taxon>
    </lineage>
</organism>
<dbReference type="InterPro" id="IPR002893">
    <property type="entry name" value="Znf_MYND"/>
</dbReference>
<dbReference type="SUPFAM" id="SSF144232">
    <property type="entry name" value="HIT/MYND zinc finger-like"/>
    <property type="match status" value="1"/>
</dbReference>
<dbReference type="Pfam" id="PF01753">
    <property type="entry name" value="zf-MYND"/>
    <property type="match status" value="1"/>
</dbReference>
<evidence type="ECO:0000256" key="1">
    <source>
        <dbReference type="ARBA" id="ARBA00022723"/>
    </source>
</evidence>
<evidence type="ECO:0000313" key="7">
    <source>
        <dbReference type="Proteomes" id="UP001165122"/>
    </source>
</evidence>
<evidence type="ECO:0000256" key="4">
    <source>
        <dbReference type="PROSITE-ProRule" id="PRU00134"/>
    </source>
</evidence>
<keyword evidence="7" id="KW-1185">Reference proteome</keyword>
<accession>A0A9W7DNR3</accession>
<proteinExistence type="predicted"/>
<dbReference type="InterPro" id="IPR029063">
    <property type="entry name" value="SAM-dependent_MTases_sf"/>
</dbReference>
<dbReference type="PROSITE" id="PS01360">
    <property type="entry name" value="ZF_MYND_1"/>
    <property type="match status" value="1"/>
</dbReference>
<evidence type="ECO:0000256" key="2">
    <source>
        <dbReference type="ARBA" id="ARBA00022771"/>
    </source>
</evidence>
<dbReference type="Proteomes" id="UP001165122">
    <property type="component" value="Unassembled WGS sequence"/>
</dbReference>
<dbReference type="SUPFAM" id="SSF53335">
    <property type="entry name" value="S-adenosyl-L-methionine-dependent methyltransferases"/>
    <property type="match status" value="1"/>
</dbReference>
<keyword evidence="1" id="KW-0479">Metal-binding</keyword>
<dbReference type="EMBL" id="BRXW01000376">
    <property type="protein sequence ID" value="GMH48860.1"/>
    <property type="molecule type" value="Genomic_DNA"/>
</dbReference>
<keyword evidence="3" id="KW-0862">Zinc</keyword>
<dbReference type="AlphaFoldDB" id="A0A9W7DNR3"/>
<dbReference type="GO" id="GO:0008270">
    <property type="term" value="F:zinc ion binding"/>
    <property type="evidence" value="ECO:0007669"/>
    <property type="project" value="UniProtKB-KW"/>
</dbReference>
<dbReference type="Gene3D" id="6.10.140.2220">
    <property type="match status" value="1"/>
</dbReference>
<dbReference type="OrthoDB" id="443402at2759"/>
<dbReference type="PROSITE" id="PS50865">
    <property type="entry name" value="ZF_MYND_2"/>
    <property type="match status" value="1"/>
</dbReference>
<sequence length="341" mass="37590">MKSSQSPSEPAAAISTCATRPAPCCDYPGCASPAPLKCSRCLNNHYCSVAHQAAHWKLHKSHCVPTPPSPQLLQFTAESTPTSLNYANLTHFTTAFPTLQSTLSTFPDLLSQSFSAIFATTPSTWKYAQELSREARGVEKGGGGSALGYGEILPETVFEIMEVIRREYGGFYGAETEVDNDNDGDSQHQQVVYDLGSGSGRVLFASCLSHPFTSAYGLEYLPTLHENALHNLNLWRTNEEEAHCNSTPPRIEFVFTCGDITKIPNFKLTPNPTLLLCHATLFDKDLFACVQLTCENCDPGTTFVMVTKELRTGYVTGIETLGCRQYEMSWGWATIYIQRRV</sequence>